<dbReference type="Pfam" id="PF16407">
    <property type="entry name" value="PKD_2"/>
    <property type="match status" value="1"/>
</dbReference>
<dbReference type="PROSITE" id="PS51257">
    <property type="entry name" value="PROKAR_LIPOPROTEIN"/>
    <property type="match status" value="1"/>
</dbReference>
<evidence type="ECO:0008006" key="3">
    <source>
        <dbReference type="Google" id="ProtNLM"/>
    </source>
</evidence>
<dbReference type="OrthoDB" id="1061929at2"/>
<proteinExistence type="predicted"/>
<dbReference type="Proteomes" id="UP000291117">
    <property type="component" value="Unassembled WGS sequence"/>
</dbReference>
<name>A0A4R0NGI5_9SPHI</name>
<evidence type="ECO:0000313" key="2">
    <source>
        <dbReference type="Proteomes" id="UP000291117"/>
    </source>
</evidence>
<reference evidence="1 2" key="1">
    <citation type="submission" date="2019-02" db="EMBL/GenBank/DDBJ databases">
        <title>Pedobacter sp. RP-3-8 sp. nov., isolated from Arctic soil.</title>
        <authorList>
            <person name="Dahal R.H."/>
        </authorList>
    </citation>
    <scope>NUCLEOTIDE SEQUENCE [LARGE SCALE GENOMIC DNA]</scope>
    <source>
        <strain evidence="1 2">RP-3-8</strain>
    </source>
</reference>
<evidence type="ECO:0000313" key="1">
    <source>
        <dbReference type="EMBL" id="TCC99650.1"/>
    </source>
</evidence>
<comment type="caution">
    <text evidence="1">The sequence shown here is derived from an EMBL/GenBank/DDBJ whole genome shotgun (WGS) entry which is preliminary data.</text>
</comment>
<dbReference type="AlphaFoldDB" id="A0A4R0NGI5"/>
<organism evidence="1 2">
    <name type="scientific">Pedobacter hiemivivus</name>
    <dbReference type="NCBI Taxonomy" id="2530454"/>
    <lineage>
        <taxon>Bacteria</taxon>
        <taxon>Pseudomonadati</taxon>
        <taxon>Bacteroidota</taxon>
        <taxon>Sphingobacteriia</taxon>
        <taxon>Sphingobacteriales</taxon>
        <taxon>Sphingobacteriaceae</taxon>
        <taxon>Pedobacter</taxon>
    </lineage>
</organism>
<dbReference type="EMBL" id="SJSM01000001">
    <property type="protein sequence ID" value="TCC99650.1"/>
    <property type="molecule type" value="Genomic_DNA"/>
</dbReference>
<accession>A0A4R0NGI5</accession>
<dbReference type="RefSeq" id="WP_131607062.1">
    <property type="nucleotide sequence ID" value="NZ_SJSM01000001.1"/>
</dbReference>
<keyword evidence="2" id="KW-1185">Reference proteome</keyword>
<gene>
    <name evidence="1" type="ORF">EZ444_02980</name>
</gene>
<dbReference type="InterPro" id="IPR032183">
    <property type="entry name" value="PKD-like"/>
</dbReference>
<protein>
    <recommendedName>
        <fullName evidence="3">PKD-like family protein</fullName>
    </recommendedName>
</protein>
<sequence>MKIINTLLLTGFVLFAASCKKDKSNYDYKSAEVFSISNFKSAYTVISEKDHIVADPIITSTDPEADFEYRWWIYGGDIVGVDTLSKTKQLDYLVKKSTAQYGLVFKVTNRHTKYTQYYTANVNVGTAFTTGWYVAKDDGNAADLDLFLTPSSIVPEGKFENIYSTVNGSKLEGKAMMMNYFGQLQTTISRRTSTLFLTTDKTIAGVYISTLKAIRNFNTSFIEPPAISQPDFVFFSSGAYYLGNAGQCYAINLSSSNSGQFGARKLKDADNTPYHLSKYFLASGQGDPLFFDETSSSFLTSPIGSGLTLARVNDDVKLPPLPPTGMPAINNQMQPLYIGYKSRNYNSVDSRYEITGYGVFQDKRDATKKVIAKLAPNSATTTKLYITNEVIKPADKIYNATLFTLLVEDENIMYFVLGNEVWSRNLSNGFEQLQFTAPAGELITYIRHKALTVGSYPFNYFMIGTKVGENYKVRMFTKSSGNLSASPHFTLEGKGIVRDVMYVSPNVSDGTYSNTY</sequence>